<proteinExistence type="predicted"/>
<feature type="region of interest" description="Disordered" evidence="1">
    <location>
        <begin position="1"/>
        <end position="20"/>
    </location>
</feature>
<evidence type="ECO:0000313" key="2">
    <source>
        <dbReference type="EMBL" id="ONF92868.1"/>
    </source>
</evidence>
<dbReference type="EMBL" id="MTSU01000008">
    <property type="protein sequence ID" value="ONF92868.1"/>
    <property type="molecule type" value="Genomic_DNA"/>
</dbReference>
<dbReference type="Proteomes" id="UP000189337">
    <property type="component" value="Unassembled WGS sequence"/>
</dbReference>
<organism evidence="2 3">
    <name type="scientific">Leptospira santarosai</name>
    <dbReference type="NCBI Taxonomy" id="28183"/>
    <lineage>
        <taxon>Bacteria</taxon>
        <taxon>Pseudomonadati</taxon>
        <taxon>Spirochaetota</taxon>
        <taxon>Spirochaetia</taxon>
        <taxon>Leptospirales</taxon>
        <taxon>Leptospiraceae</taxon>
        <taxon>Leptospira</taxon>
    </lineage>
</organism>
<reference evidence="2 3" key="1">
    <citation type="submission" date="2017-01" db="EMBL/GenBank/DDBJ databases">
        <title>Comparative genomic analysis of Brazilian Leptospira santarosai.</title>
        <authorList>
            <person name="Moreno L.Z."/>
            <person name="Miraglia F."/>
            <person name="Kremer F.S."/>
            <person name="Eslabao M.R."/>
            <person name="Lilenbaum W."/>
            <person name="Dellagostin O.A."/>
            <person name="Moreno A.M."/>
        </authorList>
    </citation>
    <scope>NUCLEOTIDE SEQUENCE [LARGE SCALE GENOMIC DNA]</scope>
    <source>
        <strain evidence="2 3">M52/8-19</strain>
    </source>
</reference>
<feature type="compositionally biased region" description="Low complexity" evidence="1">
    <location>
        <begin position="7"/>
        <end position="18"/>
    </location>
</feature>
<accession>A0AB73M6V3</accession>
<gene>
    <name evidence="2" type="ORF">BWD14_10200</name>
</gene>
<sequence>MGNLFLSRSTGHSDTSSSNFPFSLHFLQTRTILLFYELPDVNRDKHHVALKTSFDIFFEVI</sequence>
<protein>
    <submittedName>
        <fullName evidence="2">Uncharacterized protein</fullName>
    </submittedName>
</protein>
<comment type="caution">
    <text evidence="2">The sequence shown here is derived from an EMBL/GenBank/DDBJ whole genome shotgun (WGS) entry which is preliminary data.</text>
</comment>
<name>A0AB73M6V3_9LEPT</name>
<evidence type="ECO:0000256" key="1">
    <source>
        <dbReference type="SAM" id="MobiDB-lite"/>
    </source>
</evidence>
<dbReference type="AlphaFoldDB" id="A0AB73M6V3"/>
<evidence type="ECO:0000313" key="3">
    <source>
        <dbReference type="Proteomes" id="UP000189337"/>
    </source>
</evidence>